<dbReference type="RefSeq" id="WP_143328024.1">
    <property type="nucleotide sequence ID" value="NZ_FCOE02000007.1"/>
</dbReference>
<sequence length="107" mass="11203">MSPQAIGMFPVSLDNMLTVPAVAPTQASPDDVGGHALTRLAERAQDSLQSAAAPLDILRDPARRHPLTTSELLSLQAAVSDYSVTLLTLSHLAQSAGSAIQSLTQRT</sequence>
<protein>
    <submittedName>
        <fullName evidence="1">Uncharacterized protein</fullName>
    </submittedName>
</protein>
<dbReference type="OrthoDB" id="9900359at2"/>
<evidence type="ECO:0000313" key="2">
    <source>
        <dbReference type="Proteomes" id="UP000054911"/>
    </source>
</evidence>
<proteinExistence type="predicted"/>
<dbReference type="AlphaFoldDB" id="A0A158AVS9"/>
<gene>
    <name evidence="1" type="ORF">AWB80_02718</name>
</gene>
<organism evidence="1 2">
    <name type="scientific">Caballeronia pedi</name>
    <dbReference type="NCBI Taxonomy" id="1777141"/>
    <lineage>
        <taxon>Bacteria</taxon>
        <taxon>Pseudomonadati</taxon>
        <taxon>Pseudomonadota</taxon>
        <taxon>Betaproteobacteria</taxon>
        <taxon>Burkholderiales</taxon>
        <taxon>Burkholderiaceae</taxon>
        <taxon>Caballeronia</taxon>
    </lineage>
</organism>
<evidence type="ECO:0000313" key="1">
    <source>
        <dbReference type="EMBL" id="SAK61865.1"/>
    </source>
</evidence>
<dbReference type="STRING" id="1777141.AWB80_02718"/>
<reference evidence="1" key="1">
    <citation type="submission" date="2016-01" db="EMBL/GenBank/DDBJ databases">
        <authorList>
            <person name="Peeters C."/>
        </authorList>
    </citation>
    <scope>NUCLEOTIDE SEQUENCE [LARGE SCALE GENOMIC DNA]</scope>
    <source>
        <strain evidence="1">LMG 29323</strain>
    </source>
</reference>
<accession>A0A158AVS9</accession>
<comment type="caution">
    <text evidence="1">The sequence shown here is derived from an EMBL/GenBank/DDBJ whole genome shotgun (WGS) entry which is preliminary data.</text>
</comment>
<dbReference type="Proteomes" id="UP000054911">
    <property type="component" value="Unassembled WGS sequence"/>
</dbReference>
<name>A0A158AVS9_9BURK</name>
<dbReference type="EMBL" id="FCOE02000007">
    <property type="protein sequence ID" value="SAK61865.1"/>
    <property type="molecule type" value="Genomic_DNA"/>
</dbReference>
<keyword evidence="2" id="KW-1185">Reference proteome</keyword>